<name>A0ABV2CX62_9SPHN</name>
<gene>
    <name evidence="1" type="ORF">ABVV53_01690</name>
</gene>
<keyword evidence="2" id="KW-1185">Reference proteome</keyword>
<reference evidence="1 2" key="1">
    <citation type="submission" date="2024-07" db="EMBL/GenBank/DDBJ databases">
        <title>Novosphingobium kalidii RD2P27.</title>
        <authorList>
            <person name="Sun J.-Q."/>
        </authorList>
    </citation>
    <scope>NUCLEOTIDE SEQUENCE [LARGE SCALE GENOMIC DNA]</scope>
    <source>
        <strain evidence="1 2">RD2P27</strain>
    </source>
</reference>
<comment type="caution">
    <text evidence="1">The sequence shown here is derived from an EMBL/GenBank/DDBJ whole genome shotgun (WGS) entry which is preliminary data.</text>
</comment>
<accession>A0ABV2CX62</accession>
<protein>
    <submittedName>
        <fullName evidence="1">Uncharacterized protein</fullName>
    </submittedName>
</protein>
<sequence length="69" mass="7821">MPLVEAFDGPEALEPVFTAEFDFLPRTGEYLAIDTPSGYFVHHRVVEVWHRQDTVGGGFRACIRLEPDD</sequence>
<organism evidence="1 2">
    <name type="scientific">Novosphingobium kalidii</name>
    <dbReference type="NCBI Taxonomy" id="3230299"/>
    <lineage>
        <taxon>Bacteria</taxon>
        <taxon>Pseudomonadati</taxon>
        <taxon>Pseudomonadota</taxon>
        <taxon>Alphaproteobacteria</taxon>
        <taxon>Sphingomonadales</taxon>
        <taxon>Sphingomonadaceae</taxon>
        <taxon>Novosphingobium</taxon>
    </lineage>
</organism>
<dbReference type="EMBL" id="JBEWLY010000005">
    <property type="protein sequence ID" value="MET1754181.1"/>
    <property type="molecule type" value="Genomic_DNA"/>
</dbReference>
<dbReference type="Proteomes" id="UP001548713">
    <property type="component" value="Unassembled WGS sequence"/>
</dbReference>
<dbReference type="RefSeq" id="WP_353982592.1">
    <property type="nucleotide sequence ID" value="NZ_JBEWLY010000005.1"/>
</dbReference>
<evidence type="ECO:0000313" key="1">
    <source>
        <dbReference type="EMBL" id="MET1754181.1"/>
    </source>
</evidence>
<evidence type="ECO:0000313" key="2">
    <source>
        <dbReference type="Proteomes" id="UP001548713"/>
    </source>
</evidence>
<proteinExistence type="predicted"/>